<proteinExistence type="predicted"/>
<comment type="caution">
    <text evidence="1">The sequence shown here is derived from an EMBL/GenBank/DDBJ whole genome shotgun (WGS) entry which is preliminary data.</text>
</comment>
<evidence type="ECO:0000313" key="1">
    <source>
        <dbReference type="EMBL" id="KAK7323824.1"/>
    </source>
</evidence>
<gene>
    <name evidence="1" type="ORF">VNO77_27319</name>
</gene>
<keyword evidence="2" id="KW-1185">Reference proteome</keyword>
<name>A0AAN9Q6Z8_CANGL</name>
<organism evidence="1 2">
    <name type="scientific">Canavalia gladiata</name>
    <name type="common">Sword bean</name>
    <name type="synonym">Dolichos gladiatus</name>
    <dbReference type="NCBI Taxonomy" id="3824"/>
    <lineage>
        <taxon>Eukaryota</taxon>
        <taxon>Viridiplantae</taxon>
        <taxon>Streptophyta</taxon>
        <taxon>Embryophyta</taxon>
        <taxon>Tracheophyta</taxon>
        <taxon>Spermatophyta</taxon>
        <taxon>Magnoliopsida</taxon>
        <taxon>eudicotyledons</taxon>
        <taxon>Gunneridae</taxon>
        <taxon>Pentapetalae</taxon>
        <taxon>rosids</taxon>
        <taxon>fabids</taxon>
        <taxon>Fabales</taxon>
        <taxon>Fabaceae</taxon>
        <taxon>Papilionoideae</taxon>
        <taxon>50 kb inversion clade</taxon>
        <taxon>NPAAA clade</taxon>
        <taxon>indigoferoid/millettioid clade</taxon>
        <taxon>Phaseoleae</taxon>
        <taxon>Canavalia</taxon>
    </lineage>
</organism>
<evidence type="ECO:0000313" key="2">
    <source>
        <dbReference type="Proteomes" id="UP001367508"/>
    </source>
</evidence>
<protein>
    <submittedName>
        <fullName evidence="1">Uncharacterized protein</fullName>
    </submittedName>
</protein>
<dbReference type="EMBL" id="JAYMYQ010000006">
    <property type="protein sequence ID" value="KAK7323824.1"/>
    <property type="molecule type" value="Genomic_DNA"/>
</dbReference>
<accession>A0AAN9Q6Z8</accession>
<sequence length="102" mass="11558">MTSRNGSTYPEFAALSRFVIPKSLPCWPRIQFMWSSDVKLHSSAWEPCGSPHMRQSFSNFDHQTGSGSVELQSRANVDSCSVSLSSHHLISFVIHWLCSNQW</sequence>
<dbReference type="Proteomes" id="UP001367508">
    <property type="component" value="Unassembled WGS sequence"/>
</dbReference>
<dbReference type="AlphaFoldDB" id="A0AAN9Q6Z8"/>
<reference evidence="1 2" key="1">
    <citation type="submission" date="2024-01" db="EMBL/GenBank/DDBJ databases">
        <title>The genomes of 5 underutilized Papilionoideae crops provide insights into root nodulation and disease resistanc.</title>
        <authorList>
            <person name="Jiang F."/>
        </authorList>
    </citation>
    <scope>NUCLEOTIDE SEQUENCE [LARGE SCALE GENOMIC DNA]</scope>
    <source>
        <strain evidence="1">LVBAO_FW01</strain>
        <tissue evidence="1">Leaves</tissue>
    </source>
</reference>